<evidence type="ECO:0000256" key="7">
    <source>
        <dbReference type="SAM" id="MobiDB-lite"/>
    </source>
</evidence>
<keyword evidence="1" id="KW-0540">Nuclease</keyword>
<keyword evidence="9" id="KW-1185">Reference proteome</keyword>
<keyword evidence="2 8" id="KW-0255">Endonuclease</keyword>
<gene>
    <name evidence="8" type="ORF">CVAR292_02396</name>
</gene>
<sequence length="166" mass="18943">MTDSGQDSTAGHPGRQATGSITPLNDHVRDEMRKMPRRDTKPELALRKELYRRGIRYRVNLGGVPGRPDIALNRAKIAVFVDGCFWHACPVHGTLPKNNRKWWQAKLTRNVERDKEKDAALVELGWLPLHYWEHDDIDEVADEIEWVKDTVLEPADRLGSNDEGLG</sequence>
<dbReference type="GO" id="GO:0004519">
    <property type="term" value="F:endonuclease activity"/>
    <property type="evidence" value="ECO:0007669"/>
    <property type="project" value="UniProtKB-KW"/>
</dbReference>
<dbReference type="InterPro" id="IPR011335">
    <property type="entry name" value="Restrct_endonuc-II-like"/>
</dbReference>
<dbReference type="NCBIfam" id="TIGR00632">
    <property type="entry name" value="vsr"/>
    <property type="match status" value="1"/>
</dbReference>
<evidence type="ECO:0000256" key="6">
    <source>
        <dbReference type="ARBA" id="ARBA00029466"/>
    </source>
</evidence>
<feature type="region of interest" description="Disordered" evidence="7">
    <location>
        <begin position="1"/>
        <end position="39"/>
    </location>
</feature>
<reference evidence="9" key="1">
    <citation type="submission" date="2015-11" db="EMBL/GenBank/DDBJ databases">
        <authorList>
            <person name="Dugat-Bony E."/>
        </authorList>
    </citation>
    <scope>NUCLEOTIDE SEQUENCE [LARGE SCALE GENOMIC DNA]</scope>
    <source>
        <strain evidence="9">Mu292</strain>
    </source>
</reference>
<dbReference type="EC" id="3.1.-.-" evidence="8"/>
<proteinExistence type="inferred from homology"/>
<dbReference type="GO" id="GO:0016787">
    <property type="term" value="F:hydrolase activity"/>
    <property type="evidence" value="ECO:0007669"/>
    <property type="project" value="UniProtKB-KW"/>
</dbReference>
<dbReference type="Pfam" id="PF03852">
    <property type="entry name" value="Vsr"/>
    <property type="match status" value="1"/>
</dbReference>
<dbReference type="SUPFAM" id="SSF52980">
    <property type="entry name" value="Restriction endonuclease-like"/>
    <property type="match status" value="1"/>
</dbReference>
<evidence type="ECO:0000256" key="2">
    <source>
        <dbReference type="ARBA" id="ARBA00022759"/>
    </source>
</evidence>
<accession>A0A0X2NNI5</accession>
<evidence type="ECO:0000256" key="1">
    <source>
        <dbReference type="ARBA" id="ARBA00022722"/>
    </source>
</evidence>
<dbReference type="InterPro" id="IPR004603">
    <property type="entry name" value="DNA_mismatch_endonuc_vsr"/>
</dbReference>
<protein>
    <submittedName>
        <fullName evidence="8">T/G mismatch-specific endonuclease</fullName>
        <ecNumber evidence="8">3.1.-.-</ecNumber>
    </submittedName>
</protein>
<evidence type="ECO:0000256" key="5">
    <source>
        <dbReference type="ARBA" id="ARBA00023204"/>
    </source>
</evidence>
<comment type="similarity">
    <text evidence="6">Belongs to the Vsr family.</text>
</comment>
<name>A0A0X2NNI5_9CORY</name>
<evidence type="ECO:0000256" key="3">
    <source>
        <dbReference type="ARBA" id="ARBA00022763"/>
    </source>
</evidence>
<dbReference type="EMBL" id="FAUH01000017">
    <property type="protein sequence ID" value="CUU67043.1"/>
    <property type="molecule type" value="Genomic_DNA"/>
</dbReference>
<feature type="compositionally biased region" description="Basic and acidic residues" evidence="7">
    <location>
        <begin position="26"/>
        <end position="39"/>
    </location>
</feature>
<dbReference type="AlphaFoldDB" id="A0A0X2NNI5"/>
<dbReference type="Proteomes" id="UP000182498">
    <property type="component" value="Unassembled WGS sequence"/>
</dbReference>
<dbReference type="CDD" id="cd00221">
    <property type="entry name" value="Vsr"/>
    <property type="match status" value="1"/>
</dbReference>
<organism evidence="8 9">
    <name type="scientific">Corynebacterium variabile</name>
    <dbReference type="NCBI Taxonomy" id="1727"/>
    <lineage>
        <taxon>Bacteria</taxon>
        <taxon>Bacillati</taxon>
        <taxon>Actinomycetota</taxon>
        <taxon>Actinomycetes</taxon>
        <taxon>Mycobacteriales</taxon>
        <taxon>Corynebacteriaceae</taxon>
        <taxon>Corynebacterium</taxon>
    </lineage>
</organism>
<evidence type="ECO:0000313" key="8">
    <source>
        <dbReference type="EMBL" id="CUU67043.1"/>
    </source>
</evidence>
<evidence type="ECO:0000313" key="9">
    <source>
        <dbReference type="Proteomes" id="UP000182498"/>
    </source>
</evidence>
<dbReference type="GO" id="GO:0006298">
    <property type="term" value="P:mismatch repair"/>
    <property type="evidence" value="ECO:0007669"/>
    <property type="project" value="InterPro"/>
</dbReference>
<keyword evidence="5" id="KW-0234">DNA repair</keyword>
<keyword evidence="4 8" id="KW-0378">Hydrolase</keyword>
<dbReference type="Gene3D" id="3.40.960.10">
    <property type="entry name" value="VSR Endonuclease"/>
    <property type="match status" value="1"/>
</dbReference>
<keyword evidence="3" id="KW-0227">DNA damage</keyword>
<evidence type="ECO:0000256" key="4">
    <source>
        <dbReference type="ARBA" id="ARBA00022801"/>
    </source>
</evidence>
<dbReference type="REBASE" id="158108">
    <property type="entry name" value="V.Cva292ORF2395P"/>
</dbReference>
<dbReference type="OrthoDB" id="9801520at2"/>